<dbReference type="Proteomes" id="UP001488805">
    <property type="component" value="Unassembled WGS sequence"/>
</dbReference>
<feature type="compositionally biased region" description="Basic and acidic residues" evidence="3">
    <location>
        <begin position="1821"/>
        <end position="1830"/>
    </location>
</feature>
<feature type="compositionally biased region" description="Pro residues" evidence="3">
    <location>
        <begin position="609"/>
        <end position="624"/>
    </location>
</feature>
<feature type="region of interest" description="Disordered" evidence="3">
    <location>
        <begin position="839"/>
        <end position="859"/>
    </location>
</feature>
<feature type="compositionally biased region" description="Polar residues" evidence="3">
    <location>
        <begin position="304"/>
        <end position="315"/>
    </location>
</feature>
<feature type="region of interest" description="Disordered" evidence="3">
    <location>
        <begin position="1638"/>
        <end position="1667"/>
    </location>
</feature>
<feature type="region of interest" description="Disordered" evidence="3">
    <location>
        <begin position="1198"/>
        <end position="1217"/>
    </location>
</feature>
<dbReference type="InterPro" id="IPR037213">
    <property type="entry name" value="Run_dom_sf"/>
</dbReference>
<dbReference type="SMART" id="SM00593">
    <property type="entry name" value="RUN"/>
    <property type="match status" value="1"/>
</dbReference>
<feature type="compositionally biased region" description="Polar residues" evidence="3">
    <location>
        <begin position="808"/>
        <end position="827"/>
    </location>
</feature>
<feature type="region of interest" description="Disordered" evidence="3">
    <location>
        <begin position="559"/>
        <end position="595"/>
    </location>
</feature>
<feature type="region of interest" description="Disordered" evidence="3">
    <location>
        <begin position="355"/>
        <end position="379"/>
    </location>
</feature>
<feature type="compositionally biased region" description="Pro residues" evidence="3">
    <location>
        <begin position="583"/>
        <end position="595"/>
    </location>
</feature>
<gene>
    <name evidence="6" type="ORF">VZT92_027348</name>
</gene>
<keyword evidence="1 2" id="KW-0728">SH3 domain</keyword>
<dbReference type="PRINTS" id="PR01217">
    <property type="entry name" value="PRICHEXTENSN"/>
</dbReference>
<evidence type="ECO:0000313" key="6">
    <source>
        <dbReference type="EMBL" id="KAK9513845.1"/>
    </source>
</evidence>
<feature type="region of interest" description="Disordered" evidence="3">
    <location>
        <begin position="767"/>
        <end position="827"/>
    </location>
</feature>
<proteinExistence type="predicted"/>
<reference evidence="6 7" key="1">
    <citation type="journal article" date="2024" name="Genome Biol. Evol.">
        <title>Chromosome-level genome assembly of the viviparous eelpout Zoarces viviparus.</title>
        <authorList>
            <person name="Fuhrmann N."/>
            <person name="Brasseur M.V."/>
            <person name="Bakowski C.E."/>
            <person name="Podsiadlowski L."/>
            <person name="Prost S."/>
            <person name="Krehenwinkel H."/>
            <person name="Mayer C."/>
        </authorList>
    </citation>
    <scope>NUCLEOTIDE SEQUENCE [LARGE SCALE GENOMIC DNA]</scope>
    <source>
        <strain evidence="6">NO-MEL_2022_Ind0_liver</strain>
    </source>
</reference>
<feature type="compositionally biased region" description="Basic and acidic residues" evidence="3">
    <location>
        <begin position="1115"/>
        <end position="1130"/>
    </location>
</feature>
<feature type="domain" description="SH3" evidence="4">
    <location>
        <begin position="1836"/>
        <end position="1893"/>
    </location>
</feature>
<feature type="compositionally biased region" description="Basic and acidic residues" evidence="3">
    <location>
        <begin position="767"/>
        <end position="791"/>
    </location>
</feature>
<dbReference type="PROSITE" id="PS50826">
    <property type="entry name" value="RUN"/>
    <property type="match status" value="1"/>
</dbReference>
<feature type="region of interest" description="Disordered" evidence="3">
    <location>
        <begin position="1109"/>
        <end position="1130"/>
    </location>
</feature>
<feature type="compositionally biased region" description="Pro residues" evidence="3">
    <location>
        <begin position="521"/>
        <end position="531"/>
    </location>
</feature>
<feature type="region of interest" description="Disordered" evidence="3">
    <location>
        <begin position="132"/>
        <end position="262"/>
    </location>
</feature>
<feature type="compositionally biased region" description="Low complexity" evidence="3">
    <location>
        <begin position="559"/>
        <end position="578"/>
    </location>
</feature>
<evidence type="ECO:0008006" key="8">
    <source>
        <dbReference type="Google" id="ProtNLM"/>
    </source>
</evidence>
<name>A0AAW1DV05_ZOAVI</name>
<feature type="region of interest" description="Disordered" evidence="3">
    <location>
        <begin position="607"/>
        <end position="663"/>
    </location>
</feature>
<evidence type="ECO:0000256" key="3">
    <source>
        <dbReference type="SAM" id="MobiDB-lite"/>
    </source>
</evidence>
<evidence type="ECO:0000259" key="4">
    <source>
        <dbReference type="PROSITE" id="PS50002"/>
    </source>
</evidence>
<evidence type="ECO:0000259" key="5">
    <source>
        <dbReference type="PROSITE" id="PS50826"/>
    </source>
</evidence>
<feature type="region of interest" description="Disordered" evidence="3">
    <location>
        <begin position="1"/>
        <end position="102"/>
    </location>
</feature>
<dbReference type="InterPro" id="IPR047343">
    <property type="entry name" value="RUSC1_2"/>
</dbReference>
<dbReference type="Pfam" id="PF02759">
    <property type="entry name" value="RUN"/>
    <property type="match status" value="1"/>
</dbReference>
<dbReference type="InterPro" id="IPR004012">
    <property type="entry name" value="Run_dom"/>
</dbReference>
<evidence type="ECO:0000313" key="7">
    <source>
        <dbReference type="Proteomes" id="UP001488805"/>
    </source>
</evidence>
<feature type="compositionally biased region" description="Pro residues" evidence="3">
    <location>
        <begin position="1595"/>
        <end position="1604"/>
    </location>
</feature>
<feature type="compositionally biased region" description="Polar residues" evidence="3">
    <location>
        <begin position="73"/>
        <end position="89"/>
    </location>
</feature>
<dbReference type="Gene3D" id="1.20.58.900">
    <property type="match status" value="1"/>
</dbReference>
<dbReference type="CDD" id="cd11958">
    <property type="entry name" value="SH3_RUSC1"/>
    <property type="match status" value="1"/>
</dbReference>
<feature type="domain" description="RUN" evidence="5">
    <location>
        <begin position="1443"/>
        <end position="1587"/>
    </location>
</feature>
<dbReference type="Gene3D" id="2.30.30.40">
    <property type="entry name" value="SH3 Domains"/>
    <property type="match status" value="1"/>
</dbReference>
<feature type="compositionally biased region" description="Basic and acidic residues" evidence="3">
    <location>
        <begin position="176"/>
        <end position="185"/>
    </location>
</feature>
<feature type="compositionally biased region" description="Pro residues" evidence="3">
    <location>
        <begin position="651"/>
        <end position="663"/>
    </location>
</feature>
<protein>
    <recommendedName>
        <fullName evidence="8">RUN and SH3 domain-containing protein 1</fullName>
    </recommendedName>
</protein>
<keyword evidence="7" id="KW-1185">Reference proteome</keyword>
<comment type="caution">
    <text evidence="6">The sequence shown here is derived from an EMBL/GenBank/DDBJ whole genome shotgun (WGS) entry which is preliminary data.</text>
</comment>
<sequence length="1893" mass="206265">MQSSSCSSQPPKPRRFDVSRRTNTVAGPKSQGPGFQREDKNMNTVTTSSPRRPTKAPPAPTRTRVAVQPRAPVTQSRFGSQKQGSTFSKSVKPKPKGARASAAAKIAPAAALPPLPSVLPLDPNCNEPSLPCLCCDGRSPQDNNSMFNHNHNNNNTISIRQQLQLPPPPAPLPQRQDGKGTKEKPQPPSKAQAHLEASAHPAASLENEGKNAAASANLDNKKNVKVEEEDDEEESSGDFDIDDVEEADNDDDDDDDDDTLVPSCCDCPASLLEFSLSSSTSSSSTSISSCSDLDSDCADQSASICSSHDQDNLTVALSPKGRSPRRAPECKPPARSPPSLPLSCNPFVLTSHSPMSPCSPDEGYPSALDSPSPDYLGAKGDSEVTKQGLLDFLESVGEFGKMERFSQVIQVARWDLEGEQHWDVLKDRLDHMDRLEKVNREVKLAYIAKLHEEGFDLGDLEEQDLSDVMDEMGNIDIPWKLYKSGRGAMGDSQEFSDAGVDLTAPSDCEDPLVPDSLTPSPVEPPPRPPKPPARHASVSSDLHTYINISRETTSMAVSTSPTLSTFSPNSSSPTFTTFRCEKPLPPSPPSIPPLPTSKLVPYLTLYTTPSPPPSIPTPTPPIPPPRKRHLARKEAQRLAALQTEQEKTPLSLPPPTTRPPPLPPPPIISISSSSPPAITTPPALPPPPSFHALDVEIRKLLMLAGLTQAELLKLSPELGVCVGGFEDEVDGDHVISFRSGELHEFRLKDQNEMKECDTELMARDRWRSRGKMDGDRRADIAEDGKTNEESTQRTTSFTDMARRRKRSSGLTSDPYYSTGFSNTQETQTKNMGFESFRYPAEVLDSPPPPPPPRPLPPIPPSVPHHKISTLKANSAQPERFDWLIAFTPDPEALRQHPTLAVRKSLVENQKKLSPSGSSSGLAPNVTTFKELRYRNKSTFLQTKVITDPDPDPTVITPDADILYNLRWRREMAGGDGNQWEYTSQAQAFFMQPPPALTSMAALKEMLQRADEEGRQPELCPSQKIGCSVSDSSLWAMGREWEGEEVKREENERKEEEEVEKVEVRGRADGGRTLETRTTVSSPPLSLAQSSQPYFLHAALPSYHPGYCNSQPFADPRPRSHAGRESTDKHCNTQWAPAAGSASIHRDDSSPDINSGFSYESLEDFGADSPCDYGKMFNTHRVLTSDSICNFDSLYRSDSDTHTKSDTPASGTAGAPGCTTPYKNIDVMMTYSNSVSAMDSLFSEKRTNSCTDHNSNKARTSKELPPLPTYYLYHPKNCPLHRGAPPRLSPIGALSPPQRPGAPPPGVAGSCLSSPLFPRSHTLPALAAPLYYPNLYPPIPPRAPALPPKLYQAPPQSRVATVRSVSFAGSVQRTDTSWMGEDVKHPMRGLGLSALCLQDKKALVSAVSMAVEAILAQFSSSRTVVQKSLSVNKALSGDGTINPSLGRLVLQCLCPALHSLLTDGLKPHQSDLIAGRRPNSAWGLVQASTRPGPKTQALFNLQVRVGELPQLRQSKHRFNAFLLGLLNTKLLDFWLSHLQSCSDVLETYYRPSSFMHLSLTACQPLFEELLLVLQPLSLLNFNLDLLFQHHHLEPDSPTPEIPSPPSQDAGSQRSTEGSKSKITSCKYIESLSEVDFGSPEYPKRKLSPLSNPKNGVPGESTHSSAAPIKASVTQTSPQLLWVQEQDIGDFPLPNAEDSLAQQAGQVIQQGWGAVMRWGGRLSHNLSEPNLKKEEVKTDLPDLQAQAGSDFPAVSSGAQVPWGLGRLFGASKSLNSPPGHTPPTRRPSQWLAPGVTALTRMVSSNSTPIIRRGPEPQGGSEPESEKEVDTLEMKDKPRPLRSVRTLCDHSGTGSELSFCKGEKLVVLGGVDQDWIRCLQGDKEGLVPIGYTSLIM</sequence>
<dbReference type="PROSITE" id="PS50002">
    <property type="entry name" value="SH3"/>
    <property type="match status" value="1"/>
</dbReference>
<feature type="compositionally biased region" description="Acidic residues" evidence="3">
    <location>
        <begin position="227"/>
        <end position="259"/>
    </location>
</feature>
<dbReference type="PANTHER" id="PTHR15591">
    <property type="entry name" value="RUN AND SH3 DOMAIN CONTAINING"/>
    <property type="match status" value="1"/>
</dbReference>
<feature type="compositionally biased region" description="Basic and acidic residues" evidence="3">
    <location>
        <begin position="1045"/>
        <end position="1074"/>
    </location>
</feature>
<dbReference type="PANTHER" id="PTHR15591:SF11">
    <property type="entry name" value="AP-4 COMPLEX ACCESSORY SUBUNIT RUSC1"/>
    <property type="match status" value="1"/>
</dbReference>
<dbReference type="Pfam" id="PF00018">
    <property type="entry name" value="SH3_1"/>
    <property type="match status" value="1"/>
</dbReference>
<dbReference type="GO" id="GO:0031410">
    <property type="term" value="C:cytoplasmic vesicle"/>
    <property type="evidence" value="ECO:0007669"/>
    <property type="project" value="TreeGrafter"/>
</dbReference>
<accession>A0AAW1DV05</accession>
<feature type="region of interest" description="Disordered" evidence="3">
    <location>
        <begin position="276"/>
        <end position="342"/>
    </location>
</feature>
<feature type="compositionally biased region" description="Low complexity" evidence="3">
    <location>
        <begin position="143"/>
        <end position="164"/>
    </location>
</feature>
<organism evidence="6 7">
    <name type="scientific">Zoarces viviparus</name>
    <name type="common">Viviparous eelpout</name>
    <name type="synonym">Blennius viviparus</name>
    <dbReference type="NCBI Taxonomy" id="48416"/>
    <lineage>
        <taxon>Eukaryota</taxon>
        <taxon>Metazoa</taxon>
        <taxon>Chordata</taxon>
        <taxon>Craniata</taxon>
        <taxon>Vertebrata</taxon>
        <taxon>Euteleostomi</taxon>
        <taxon>Actinopterygii</taxon>
        <taxon>Neopterygii</taxon>
        <taxon>Teleostei</taxon>
        <taxon>Neoteleostei</taxon>
        <taxon>Acanthomorphata</taxon>
        <taxon>Eupercaria</taxon>
        <taxon>Perciformes</taxon>
        <taxon>Cottioidei</taxon>
        <taxon>Zoarcales</taxon>
        <taxon>Zoarcidae</taxon>
        <taxon>Zoarcinae</taxon>
        <taxon>Zoarces</taxon>
    </lineage>
</organism>
<feature type="compositionally biased region" description="Pro residues" evidence="3">
    <location>
        <begin position="845"/>
        <end position="859"/>
    </location>
</feature>
<feature type="compositionally biased region" description="Polar residues" evidence="3">
    <location>
        <begin position="1607"/>
        <end position="1621"/>
    </location>
</feature>
<evidence type="ECO:0000256" key="2">
    <source>
        <dbReference type="PROSITE-ProRule" id="PRU00192"/>
    </source>
</evidence>
<dbReference type="EMBL" id="JBCEZU010000597">
    <property type="protein sequence ID" value="KAK9513845.1"/>
    <property type="molecule type" value="Genomic_DNA"/>
</dbReference>
<dbReference type="InterPro" id="IPR001452">
    <property type="entry name" value="SH3_domain"/>
</dbReference>
<feature type="region of interest" description="Disordered" evidence="3">
    <location>
        <begin position="1769"/>
        <end position="1830"/>
    </location>
</feature>
<feature type="compositionally biased region" description="Low complexity" evidence="3">
    <location>
        <begin position="276"/>
        <end position="303"/>
    </location>
</feature>
<feature type="region of interest" description="Disordered" evidence="3">
    <location>
        <begin position="1593"/>
        <end position="1621"/>
    </location>
</feature>
<feature type="region of interest" description="Disordered" evidence="3">
    <location>
        <begin position="492"/>
        <end position="539"/>
    </location>
</feature>
<feature type="region of interest" description="Disordered" evidence="3">
    <location>
        <begin position="1045"/>
        <end position="1086"/>
    </location>
</feature>
<dbReference type="SUPFAM" id="SSF50044">
    <property type="entry name" value="SH3-domain"/>
    <property type="match status" value="1"/>
</dbReference>
<dbReference type="SUPFAM" id="SSF140741">
    <property type="entry name" value="RUN domain-like"/>
    <property type="match status" value="1"/>
</dbReference>
<evidence type="ECO:0000256" key="1">
    <source>
        <dbReference type="ARBA" id="ARBA00022443"/>
    </source>
</evidence>
<feature type="compositionally biased region" description="Pro residues" evidence="3">
    <location>
        <begin position="330"/>
        <end position="340"/>
    </location>
</feature>
<dbReference type="InterPro" id="IPR036028">
    <property type="entry name" value="SH3-like_dom_sf"/>
</dbReference>
<dbReference type="SMART" id="SM00326">
    <property type="entry name" value="SH3"/>
    <property type="match status" value="1"/>
</dbReference>